<dbReference type="Pfam" id="PF09084">
    <property type="entry name" value="NMT1"/>
    <property type="match status" value="1"/>
</dbReference>
<dbReference type="PANTHER" id="PTHR31528:SF15">
    <property type="entry name" value="RIBOFLAVIN-BINDING PROTEIN RIBY"/>
    <property type="match status" value="1"/>
</dbReference>
<sequence>MKFNVRRVPGIGAVVLLAAALAACSPASSGGSKSDGTGPGGTKKVTIQIDGSAVPYYAPLYAAKEQGYFAKAGLDVTFTYAQGSDIVKNVAAGNVDFGFPNGDSVITAYGKGVKTRVVHTTYQQGIGALLSTGRANISSPADLKGKTVAVTDLGSPNYIQLQAMLKQSGLGLGDVKVKTIGTGAIVDALKNGQVDAIVFSRLRYYALKSAGVDVRQILSDQYLPSFGNVVVASPDKVEKDPKTVKAFDDALDQGLEYTTKDPAAAVDMAVQKYAPTFNGQQKDVTTIIQDVFVKTLWQSDTTRQHGFGHPDEARWQKAIDAQAGFKLIDSGFKAGDLVVKPDALG</sequence>
<evidence type="ECO:0000313" key="3">
    <source>
        <dbReference type="EMBL" id="MFC5746261.1"/>
    </source>
</evidence>
<dbReference type="SMART" id="SM00062">
    <property type="entry name" value="PBPb"/>
    <property type="match status" value="1"/>
</dbReference>
<dbReference type="Gene3D" id="3.40.190.10">
    <property type="entry name" value="Periplasmic binding protein-like II"/>
    <property type="match status" value="2"/>
</dbReference>
<evidence type="ECO:0000259" key="2">
    <source>
        <dbReference type="SMART" id="SM00062"/>
    </source>
</evidence>
<proteinExistence type="predicted"/>
<dbReference type="PROSITE" id="PS51257">
    <property type="entry name" value="PROKAR_LIPOPROTEIN"/>
    <property type="match status" value="1"/>
</dbReference>
<dbReference type="InterPro" id="IPR027939">
    <property type="entry name" value="NMT1/THI5"/>
</dbReference>
<feature type="chain" id="PRO_5047186167" evidence="1">
    <location>
        <begin position="30"/>
        <end position="345"/>
    </location>
</feature>
<dbReference type="EMBL" id="JBHSON010000013">
    <property type="protein sequence ID" value="MFC5746261.1"/>
    <property type="molecule type" value="Genomic_DNA"/>
</dbReference>
<keyword evidence="1" id="KW-0732">Signal</keyword>
<keyword evidence="4" id="KW-1185">Reference proteome</keyword>
<evidence type="ECO:0000256" key="1">
    <source>
        <dbReference type="SAM" id="SignalP"/>
    </source>
</evidence>
<dbReference type="SUPFAM" id="SSF53850">
    <property type="entry name" value="Periplasmic binding protein-like II"/>
    <property type="match status" value="1"/>
</dbReference>
<protein>
    <submittedName>
        <fullName evidence="3">ABC transporter substrate-binding protein</fullName>
    </submittedName>
</protein>
<comment type="caution">
    <text evidence="3">The sequence shown here is derived from an EMBL/GenBank/DDBJ whole genome shotgun (WGS) entry which is preliminary data.</text>
</comment>
<feature type="signal peptide" evidence="1">
    <location>
        <begin position="1"/>
        <end position="29"/>
    </location>
</feature>
<reference evidence="4" key="1">
    <citation type="journal article" date="2019" name="Int. J. Syst. Evol. Microbiol.">
        <title>The Global Catalogue of Microorganisms (GCM) 10K type strain sequencing project: providing services to taxonomists for standard genome sequencing and annotation.</title>
        <authorList>
            <consortium name="The Broad Institute Genomics Platform"/>
            <consortium name="The Broad Institute Genome Sequencing Center for Infectious Disease"/>
            <person name="Wu L."/>
            <person name="Ma J."/>
        </authorList>
    </citation>
    <scope>NUCLEOTIDE SEQUENCE [LARGE SCALE GENOMIC DNA]</scope>
    <source>
        <strain evidence="4">KCTC 42087</strain>
    </source>
</reference>
<evidence type="ECO:0000313" key="4">
    <source>
        <dbReference type="Proteomes" id="UP001596074"/>
    </source>
</evidence>
<feature type="domain" description="Solute-binding protein family 3/N-terminal" evidence="2">
    <location>
        <begin position="46"/>
        <end position="261"/>
    </location>
</feature>
<dbReference type="InterPro" id="IPR015168">
    <property type="entry name" value="SsuA/THI5"/>
</dbReference>
<name>A0ABW0ZT13_9ACTN</name>
<dbReference type="Proteomes" id="UP001596074">
    <property type="component" value="Unassembled WGS sequence"/>
</dbReference>
<gene>
    <name evidence="3" type="ORF">ACFPZN_11630</name>
</gene>
<dbReference type="InterPro" id="IPR001638">
    <property type="entry name" value="Solute-binding_3/MltF_N"/>
</dbReference>
<organism evidence="3 4">
    <name type="scientific">Actinomadura rugatobispora</name>
    <dbReference type="NCBI Taxonomy" id="1994"/>
    <lineage>
        <taxon>Bacteria</taxon>
        <taxon>Bacillati</taxon>
        <taxon>Actinomycetota</taxon>
        <taxon>Actinomycetes</taxon>
        <taxon>Streptosporangiales</taxon>
        <taxon>Thermomonosporaceae</taxon>
        <taxon>Actinomadura</taxon>
    </lineage>
</organism>
<dbReference type="RefSeq" id="WP_378281884.1">
    <property type="nucleotide sequence ID" value="NZ_JBHSON010000013.1"/>
</dbReference>
<accession>A0ABW0ZT13</accession>
<dbReference type="PANTHER" id="PTHR31528">
    <property type="entry name" value="4-AMINO-5-HYDROXYMETHYL-2-METHYLPYRIMIDINE PHOSPHATE SYNTHASE THI11-RELATED"/>
    <property type="match status" value="1"/>
</dbReference>